<feature type="coiled-coil region" evidence="1">
    <location>
        <begin position="4"/>
        <end position="116"/>
    </location>
</feature>
<evidence type="ECO:0000259" key="3">
    <source>
        <dbReference type="Pfam" id="PF03050"/>
    </source>
</evidence>
<accession>A0A6G1U4M0</accession>
<reference evidence="4 5" key="1">
    <citation type="submission" date="2019-09" db="EMBL/GenBank/DDBJ databases">
        <title>Distinct polysaccharide growth profiles of human intestinal Prevotella copri isolates.</title>
        <authorList>
            <person name="Fehlner-Peach H."/>
            <person name="Magnabosco C."/>
            <person name="Raghavan V."/>
            <person name="Scher J.U."/>
            <person name="Tett A."/>
            <person name="Cox L.M."/>
            <person name="Gottsegen C."/>
            <person name="Watters A."/>
            <person name="Wiltshire- Gordon J.D."/>
            <person name="Segata N."/>
            <person name="Bonneau R."/>
            <person name="Littman D.R."/>
        </authorList>
    </citation>
    <scope>NUCLEOTIDE SEQUENCE [LARGE SCALE GENOMIC DNA]</scope>
    <source>
        <strain evidence="5">iA622</strain>
    </source>
</reference>
<feature type="domain" description="Transposase IS66 central" evidence="3">
    <location>
        <begin position="320"/>
        <end position="601"/>
    </location>
</feature>
<evidence type="ECO:0000313" key="5">
    <source>
        <dbReference type="Proteomes" id="UP000480425"/>
    </source>
</evidence>
<dbReference type="InterPro" id="IPR004291">
    <property type="entry name" value="Transposase_IS66_central"/>
</dbReference>
<dbReference type="PANTHER" id="PTHR33678">
    <property type="entry name" value="BLL1576 PROTEIN"/>
    <property type="match status" value="1"/>
</dbReference>
<feature type="compositionally biased region" description="Basic and acidic residues" evidence="2">
    <location>
        <begin position="212"/>
        <end position="221"/>
    </location>
</feature>
<dbReference type="PANTHER" id="PTHR33678:SF1">
    <property type="entry name" value="BLL1576 PROTEIN"/>
    <property type="match status" value="1"/>
</dbReference>
<dbReference type="InterPro" id="IPR052344">
    <property type="entry name" value="Transposase-related"/>
</dbReference>
<comment type="caution">
    <text evidence="4">The sequence shown here is derived from an EMBL/GenBank/DDBJ whole genome shotgun (WGS) entry which is preliminary data.</text>
</comment>
<dbReference type="AlphaFoldDB" id="A0A6G1U4M0"/>
<protein>
    <submittedName>
        <fullName evidence="4">Transposase</fullName>
    </submittedName>
</protein>
<keyword evidence="1" id="KW-0175">Coiled coil</keyword>
<dbReference type="EMBL" id="VZCB01000107">
    <property type="protein sequence ID" value="MQN82376.1"/>
    <property type="molecule type" value="Genomic_DNA"/>
</dbReference>
<dbReference type="Pfam" id="PF03050">
    <property type="entry name" value="DDE_Tnp_IS66"/>
    <property type="match status" value="1"/>
</dbReference>
<dbReference type="RefSeq" id="WP_153126277.1">
    <property type="nucleotide sequence ID" value="NZ_VZCB01000107.1"/>
</dbReference>
<sequence length="666" mass="77182">MNTRDNIQAELQVLRMENVRLTNELVKRNDYASFLEDENKTVEEETRQEYEDKISLMEMERDNAFAKAKEAEKEVQAANLRVEKEKMRADNAEQMLGEARKALEESNKRISVLSKKVKTIDDLKEVADAADKAALDAKQVVELINRRVFQRNSDATRFLNGEIDPNCPLLEENGLAAIVKHVMAVTSGKDRNGMDDSAKKKTNRPKVRVPKQKTDKSKPSLDTESNTPCRRRVYTATILEEMGIDTSNLPKGSKLIKRKDKVTGEDTWYIQLFFHTPAKVTCREYKIGRFNVPKSDPMCSKRPVRILESNPVMPSFARFYLESKFCYNLSENCILEMLKGMKTNIPQSSLNLWMHQIMEMLRERLEPLMLEAIRQSKFTNNDATRLLVRSRETPDDPLKYTIEYVQAALSLEKKLCVMLYDEGTRDHMLQEEKIFKDSSIVGFVADRAPQYPAIVKDLEGQELLRQACWFHARHYLVDAYLVDSRMEMLLILINALFYIERVFLQEDDQSPEHRLEFRKEWSEPIVDRIMEMLKKMRAAGDKYGQMVHRAVDYILDDEDAFRTFLSDGRIDMHNIAIERCFRHIAMGRRNWLQTGSHFSAQNLAFMFGLLESCKLNKVNFGEYIEDILTRILCGEEVDASFLPCDYVRHFEDGTDAEVTKTSQAVA</sequence>
<feature type="compositionally biased region" description="Basic residues" evidence="2">
    <location>
        <begin position="200"/>
        <end position="211"/>
    </location>
</feature>
<feature type="compositionally biased region" description="Basic and acidic residues" evidence="2">
    <location>
        <begin position="188"/>
        <end position="199"/>
    </location>
</feature>
<gene>
    <name evidence="4" type="ORF">F7D73_15830</name>
</gene>
<feature type="region of interest" description="Disordered" evidence="2">
    <location>
        <begin position="188"/>
        <end position="227"/>
    </location>
</feature>
<dbReference type="Proteomes" id="UP000480425">
    <property type="component" value="Unassembled WGS sequence"/>
</dbReference>
<evidence type="ECO:0000256" key="2">
    <source>
        <dbReference type="SAM" id="MobiDB-lite"/>
    </source>
</evidence>
<dbReference type="OrthoDB" id="1044877at2"/>
<proteinExistence type="predicted"/>
<evidence type="ECO:0000313" key="4">
    <source>
        <dbReference type="EMBL" id="MQN82376.1"/>
    </source>
</evidence>
<organism evidence="4 5">
    <name type="scientific">Segatella copri</name>
    <dbReference type="NCBI Taxonomy" id="165179"/>
    <lineage>
        <taxon>Bacteria</taxon>
        <taxon>Pseudomonadati</taxon>
        <taxon>Bacteroidota</taxon>
        <taxon>Bacteroidia</taxon>
        <taxon>Bacteroidales</taxon>
        <taxon>Prevotellaceae</taxon>
        <taxon>Segatella</taxon>
    </lineage>
</organism>
<evidence type="ECO:0000256" key="1">
    <source>
        <dbReference type="SAM" id="Coils"/>
    </source>
</evidence>
<name>A0A6G1U4M0_9BACT</name>